<dbReference type="EMBL" id="GHES01002291">
    <property type="protein sequence ID" value="MPA32850.1"/>
    <property type="molecule type" value="Transcribed_RNA"/>
</dbReference>
<keyword evidence="1" id="KW-0812">Transmembrane</keyword>
<organism evidence="2">
    <name type="scientific">Davidia involucrata</name>
    <name type="common">Dove tree</name>
    <dbReference type="NCBI Taxonomy" id="16924"/>
    <lineage>
        <taxon>Eukaryota</taxon>
        <taxon>Viridiplantae</taxon>
        <taxon>Streptophyta</taxon>
        <taxon>Embryophyta</taxon>
        <taxon>Tracheophyta</taxon>
        <taxon>Spermatophyta</taxon>
        <taxon>Magnoliopsida</taxon>
        <taxon>eudicotyledons</taxon>
        <taxon>Gunneridae</taxon>
        <taxon>Pentapetalae</taxon>
        <taxon>asterids</taxon>
        <taxon>Cornales</taxon>
        <taxon>Nyssaceae</taxon>
        <taxon>Davidia</taxon>
    </lineage>
</organism>
<evidence type="ECO:0000256" key="1">
    <source>
        <dbReference type="SAM" id="Phobius"/>
    </source>
</evidence>
<protein>
    <submittedName>
        <fullName evidence="2">Uncharacterized protein</fullName>
    </submittedName>
</protein>
<dbReference type="PANTHER" id="PTHR11206">
    <property type="entry name" value="MULTIDRUG RESISTANCE PROTEIN"/>
    <property type="match status" value="1"/>
</dbReference>
<sequence length="115" mass="12539">MRETSKLGYLLAATIALNSIQPVLHGVAVGAGWQFPVALINVGCYYVIGLPVGALLGYVFKLSVRGIWSGMLVGSLLQTVILLFIIIQTNWRKEALQAEDRVRKWGGPTEPQQTS</sequence>
<keyword evidence="1" id="KW-0472">Membrane</keyword>
<reference evidence="2" key="1">
    <citation type="submission" date="2019-08" db="EMBL/GenBank/DDBJ databases">
        <title>Reference gene set and small RNA set construction with multiple tissues from Davidia involucrata Baill.</title>
        <authorList>
            <person name="Yang H."/>
            <person name="Zhou C."/>
            <person name="Li G."/>
            <person name="Wang J."/>
            <person name="Gao P."/>
            <person name="Wang M."/>
            <person name="Wang R."/>
            <person name="Zhao Y."/>
        </authorList>
    </citation>
    <scope>NUCLEOTIDE SEQUENCE</scope>
    <source>
        <tissue evidence="2">Mixed with DoveR01_LX</tissue>
    </source>
</reference>
<feature type="transmembrane region" description="Helical" evidence="1">
    <location>
        <begin position="67"/>
        <end position="87"/>
    </location>
</feature>
<evidence type="ECO:0000313" key="2">
    <source>
        <dbReference type="EMBL" id="MPA32850.1"/>
    </source>
</evidence>
<dbReference type="AlphaFoldDB" id="A0A5B6YM17"/>
<gene>
    <name evidence="2" type="ORF">Din_002291</name>
</gene>
<accession>A0A5B6YM17</accession>
<keyword evidence="1" id="KW-1133">Transmembrane helix</keyword>
<feature type="transmembrane region" description="Helical" evidence="1">
    <location>
        <begin position="36"/>
        <end position="60"/>
    </location>
</feature>
<proteinExistence type="predicted"/>
<name>A0A5B6YM17_DAVIN</name>